<dbReference type="PANTHER" id="PTHR33755:SF8">
    <property type="entry name" value="TOXIN PARE2"/>
    <property type="match status" value="1"/>
</dbReference>
<gene>
    <name evidence="3" type="ORF">ACFSQZ_15200</name>
</gene>
<dbReference type="EMBL" id="JBHUJC010000048">
    <property type="protein sequence ID" value="MFD2277811.1"/>
    <property type="molecule type" value="Genomic_DNA"/>
</dbReference>
<dbReference type="Gene3D" id="3.30.2310.20">
    <property type="entry name" value="RelE-like"/>
    <property type="match status" value="1"/>
</dbReference>
<evidence type="ECO:0000313" key="3">
    <source>
        <dbReference type="EMBL" id="MFD2277811.1"/>
    </source>
</evidence>
<sequence length="97" mass="11652">MDKYRLIESAAVELAEAVAFYEDYTSRLGTTFLDEFDRAIDLILEMPQAWSPVDLEIRRFLLRRFPYSIFYSVEDDEIVILSVFHQHRKPRSWLKDF</sequence>
<dbReference type="InterPro" id="IPR035093">
    <property type="entry name" value="RelE/ParE_toxin_dom_sf"/>
</dbReference>
<proteinExistence type="inferred from homology"/>
<reference evidence="4" key="1">
    <citation type="journal article" date="2019" name="Int. J. Syst. Evol. Microbiol.">
        <title>The Global Catalogue of Microorganisms (GCM) 10K type strain sequencing project: providing services to taxonomists for standard genome sequencing and annotation.</title>
        <authorList>
            <consortium name="The Broad Institute Genomics Platform"/>
            <consortium name="The Broad Institute Genome Sequencing Center for Infectious Disease"/>
            <person name="Wu L."/>
            <person name="Ma J."/>
        </authorList>
    </citation>
    <scope>NUCLEOTIDE SEQUENCE [LARGE SCALE GENOMIC DNA]</scope>
    <source>
        <strain evidence="4">JCM 16545</strain>
    </source>
</reference>
<accession>A0ABW5E5T4</accession>
<comment type="similarity">
    <text evidence="1">Belongs to the RelE toxin family.</text>
</comment>
<dbReference type="InterPro" id="IPR007712">
    <property type="entry name" value="RelE/ParE_toxin"/>
</dbReference>
<evidence type="ECO:0000313" key="4">
    <source>
        <dbReference type="Proteomes" id="UP001597297"/>
    </source>
</evidence>
<keyword evidence="4" id="KW-1185">Reference proteome</keyword>
<organism evidence="3 4">
    <name type="scientific">Rubritalea spongiae</name>
    <dbReference type="NCBI Taxonomy" id="430797"/>
    <lineage>
        <taxon>Bacteria</taxon>
        <taxon>Pseudomonadati</taxon>
        <taxon>Verrucomicrobiota</taxon>
        <taxon>Verrucomicrobiia</taxon>
        <taxon>Verrucomicrobiales</taxon>
        <taxon>Rubritaleaceae</taxon>
        <taxon>Rubritalea</taxon>
    </lineage>
</organism>
<evidence type="ECO:0000256" key="2">
    <source>
        <dbReference type="ARBA" id="ARBA00022649"/>
    </source>
</evidence>
<dbReference type="InterPro" id="IPR051803">
    <property type="entry name" value="TA_system_RelE-like_toxin"/>
</dbReference>
<dbReference type="Pfam" id="PF05016">
    <property type="entry name" value="ParE_toxin"/>
    <property type="match status" value="1"/>
</dbReference>
<evidence type="ECO:0000256" key="1">
    <source>
        <dbReference type="ARBA" id="ARBA00006226"/>
    </source>
</evidence>
<keyword evidence="2" id="KW-1277">Toxin-antitoxin system</keyword>
<comment type="caution">
    <text evidence="3">The sequence shown here is derived from an EMBL/GenBank/DDBJ whole genome shotgun (WGS) entry which is preliminary data.</text>
</comment>
<dbReference type="PANTHER" id="PTHR33755">
    <property type="entry name" value="TOXIN PARE1-RELATED"/>
    <property type="match status" value="1"/>
</dbReference>
<name>A0ABW5E5T4_9BACT</name>
<dbReference type="Proteomes" id="UP001597297">
    <property type="component" value="Unassembled WGS sequence"/>
</dbReference>
<dbReference type="RefSeq" id="WP_377092506.1">
    <property type="nucleotide sequence ID" value="NZ_JBHSJM010000001.1"/>
</dbReference>
<protein>
    <submittedName>
        <fullName evidence="3">Type II toxin-antitoxin system RelE/ParE family toxin</fullName>
    </submittedName>
</protein>